<dbReference type="Proteomes" id="UP000520291">
    <property type="component" value="Unassembled WGS sequence"/>
</dbReference>
<dbReference type="EMBL" id="JABAGL010000037">
    <property type="protein sequence ID" value="NME87931.1"/>
    <property type="molecule type" value="Genomic_DNA"/>
</dbReference>
<dbReference type="AlphaFoldDB" id="A0A7X9XK68"/>
<dbReference type="InterPro" id="IPR001387">
    <property type="entry name" value="Cro/C1-type_HTH"/>
</dbReference>
<proteinExistence type="predicted"/>
<accession>A0A7X9XK68</accession>
<comment type="caution">
    <text evidence="1">The sequence shown here is derived from an EMBL/GenBank/DDBJ whole genome shotgun (WGS) entry which is preliminary data.</text>
</comment>
<dbReference type="InterPro" id="IPR018841">
    <property type="entry name" value="DUF2442"/>
</dbReference>
<reference evidence="1 2" key="1">
    <citation type="submission" date="2020-04" db="EMBL/GenBank/DDBJ databases">
        <authorList>
            <person name="Hitch T.C.A."/>
            <person name="Wylensek D."/>
            <person name="Clavel T."/>
        </authorList>
    </citation>
    <scope>NUCLEOTIDE SEQUENCE [LARGE SCALE GENOMIC DNA]</scope>
    <source>
        <strain evidence="1 2">WCA3-601-WT-5E</strain>
    </source>
</reference>
<evidence type="ECO:0000313" key="1">
    <source>
        <dbReference type="EMBL" id="NME87931.1"/>
    </source>
</evidence>
<dbReference type="CDD" id="cd00093">
    <property type="entry name" value="HTH_XRE"/>
    <property type="match status" value="1"/>
</dbReference>
<sequence>MLPNIKKEVDMKIIKLWFENGRIYVTNDKEETLYQSLKFYPRLLVATDEQRAKYEFEPFGIHWDEIDEDMSYESFYYDDTKEPAPGIQDAFLSHPELNISAVARRMGIQQSLLASYIKGTKTPSPERRKLILDTIHDIGSSLQAVSF</sequence>
<dbReference type="Gene3D" id="3.30.2020.40">
    <property type="entry name" value="Uncharacterised protein PF10387, DUF2442"/>
    <property type="match status" value="1"/>
</dbReference>
<gene>
    <name evidence="1" type="ORF">HF841_18270</name>
</gene>
<protein>
    <submittedName>
        <fullName evidence="1">DUF2442 domain-containing protein</fullName>
    </submittedName>
</protein>
<organism evidence="1 2">
    <name type="scientific">Bacteroides eggerthii</name>
    <dbReference type="NCBI Taxonomy" id="28111"/>
    <lineage>
        <taxon>Bacteria</taxon>
        <taxon>Pseudomonadati</taxon>
        <taxon>Bacteroidota</taxon>
        <taxon>Bacteroidia</taxon>
        <taxon>Bacteroidales</taxon>
        <taxon>Bacteroidaceae</taxon>
        <taxon>Bacteroides</taxon>
    </lineage>
</organism>
<dbReference type="Pfam" id="PF10387">
    <property type="entry name" value="DUF2442"/>
    <property type="match status" value="1"/>
</dbReference>
<name>A0A7X9XK68_9BACE</name>
<evidence type="ECO:0000313" key="2">
    <source>
        <dbReference type="Proteomes" id="UP000520291"/>
    </source>
</evidence>